<organism evidence="3 4">
    <name type="scientific">Agrobacterium larrymoorei</name>
    <dbReference type="NCBI Taxonomy" id="160699"/>
    <lineage>
        <taxon>Bacteria</taxon>
        <taxon>Pseudomonadati</taxon>
        <taxon>Pseudomonadota</taxon>
        <taxon>Alphaproteobacteria</taxon>
        <taxon>Hyphomicrobiales</taxon>
        <taxon>Rhizobiaceae</taxon>
        <taxon>Rhizobium/Agrobacterium group</taxon>
        <taxon>Agrobacterium</taxon>
    </lineage>
</organism>
<dbReference type="EMBL" id="JAUTBL010000001">
    <property type="protein sequence ID" value="MDQ1184505.1"/>
    <property type="molecule type" value="Genomic_DNA"/>
</dbReference>
<protein>
    <recommendedName>
        <fullName evidence="1">2-hydroxychromene-2-carboxylate isomerase</fullName>
        <ecNumber evidence="1">5.99.1.4</ecNumber>
    </recommendedName>
</protein>
<dbReference type="Pfam" id="PF01323">
    <property type="entry name" value="DSBA"/>
    <property type="match status" value="1"/>
</dbReference>
<dbReference type="SUPFAM" id="SSF52833">
    <property type="entry name" value="Thioredoxin-like"/>
    <property type="match status" value="1"/>
</dbReference>
<sequence>MMTKTIDYFFSIGSPWAFIGLEPFVALANRHGATIKPHVIPLIEENGAIYSRNRPEIRRAYWVKDLKRWAALRGKRLSFDNRAALADPTPAGALVAAAIEAGQDWLTLTLALQEAFWVRGEDIGNSAIRRAIADQAGFDGAALDELGQSPAIEAQLKASYETAKAAGVFGVPTYRYEDELYWGQDSLPFLDRHLQGERLAA</sequence>
<comment type="catalytic activity">
    <reaction evidence="1">
        <text>2-hydroxychromene-2-carboxylate = (3E)-4-(2-hydroxyphenyl)-2-oxobut-3-enoate</text>
        <dbReference type="Rhea" id="RHEA:27401"/>
        <dbReference type="ChEBI" id="CHEBI:59350"/>
        <dbReference type="ChEBI" id="CHEBI:59353"/>
        <dbReference type="EC" id="5.99.1.4"/>
    </reaction>
</comment>
<dbReference type="PANTHER" id="PTHR42943">
    <property type="entry name" value="GLUTATHIONE S-TRANSFERASE KAPPA"/>
    <property type="match status" value="1"/>
</dbReference>
<dbReference type="EC" id="5.99.1.4" evidence="1"/>
<dbReference type="PANTHER" id="PTHR42943:SF2">
    <property type="entry name" value="GLUTATHIONE S-TRANSFERASE KAPPA 1"/>
    <property type="match status" value="1"/>
</dbReference>
<evidence type="ECO:0000256" key="1">
    <source>
        <dbReference type="PIRNR" id="PIRNR006386"/>
    </source>
</evidence>
<gene>
    <name evidence="3" type="ORF">QE408_001627</name>
</gene>
<feature type="domain" description="DSBA-like thioredoxin" evidence="2">
    <location>
        <begin position="5"/>
        <end position="195"/>
    </location>
</feature>
<comment type="caution">
    <text evidence="3">The sequence shown here is derived from an EMBL/GenBank/DDBJ whole genome shotgun (WGS) entry which is preliminary data.</text>
</comment>
<reference evidence="3 4" key="1">
    <citation type="submission" date="2023-07" db="EMBL/GenBank/DDBJ databases">
        <title>Functional and genomic diversity of the sorghum phyllosphere microbiome.</title>
        <authorList>
            <person name="Shade A."/>
        </authorList>
    </citation>
    <scope>NUCLEOTIDE SEQUENCE [LARGE SCALE GENOMIC DNA]</scope>
    <source>
        <strain evidence="3 4">SORGH_AS_1126</strain>
    </source>
</reference>
<accession>A0ABU0UHT3</accession>
<dbReference type="InterPro" id="IPR014440">
    <property type="entry name" value="HCCAis_GSTk"/>
</dbReference>
<dbReference type="InterPro" id="IPR036249">
    <property type="entry name" value="Thioredoxin-like_sf"/>
</dbReference>
<keyword evidence="1 3" id="KW-0413">Isomerase</keyword>
<dbReference type="InterPro" id="IPR051924">
    <property type="entry name" value="GST_Kappa/NadH"/>
</dbReference>
<keyword evidence="4" id="KW-1185">Reference proteome</keyword>
<proteinExistence type="inferred from homology"/>
<comment type="similarity">
    <text evidence="1">Belongs to the GST superfamily. NadH family.</text>
</comment>
<dbReference type="Gene3D" id="3.40.30.10">
    <property type="entry name" value="Glutaredoxin"/>
    <property type="match status" value="1"/>
</dbReference>
<name>A0ABU0UHT3_9HYPH</name>
<dbReference type="GO" id="GO:0016853">
    <property type="term" value="F:isomerase activity"/>
    <property type="evidence" value="ECO:0007669"/>
    <property type="project" value="UniProtKB-KW"/>
</dbReference>
<dbReference type="Proteomes" id="UP001224781">
    <property type="component" value="Unassembled WGS sequence"/>
</dbReference>
<evidence type="ECO:0000313" key="3">
    <source>
        <dbReference type="EMBL" id="MDQ1184505.1"/>
    </source>
</evidence>
<evidence type="ECO:0000259" key="2">
    <source>
        <dbReference type="Pfam" id="PF01323"/>
    </source>
</evidence>
<evidence type="ECO:0000313" key="4">
    <source>
        <dbReference type="Proteomes" id="UP001224781"/>
    </source>
</evidence>
<dbReference type="PIRSF" id="PIRSF006386">
    <property type="entry name" value="HCCAis_GSTk"/>
    <property type="match status" value="1"/>
</dbReference>
<dbReference type="InterPro" id="IPR001853">
    <property type="entry name" value="DSBA-like_thioredoxin_dom"/>
</dbReference>